<keyword evidence="1" id="KW-0812">Transmembrane</keyword>
<evidence type="ECO:0000313" key="2">
    <source>
        <dbReference type="EMBL" id="GFR68354.1"/>
    </source>
</evidence>
<reference evidence="2 3" key="1">
    <citation type="journal article" date="2021" name="Elife">
        <title>Chloroplast acquisition without the gene transfer in kleptoplastic sea slugs, Plakobranchus ocellatus.</title>
        <authorList>
            <person name="Maeda T."/>
            <person name="Takahashi S."/>
            <person name="Yoshida T."/>
            <person name="Shimamura S."/>
            <person name="Takaki Y."/>
            <person name="Nagai Y."/>
            <person name="Toyoda A."/>
            <person name="Suzuki Y."/>
            <person name="Arimoto A."/>
            <person name="Ishii H."/>
            <person name="Satoh N."/>
            <person name="Nishiyama T."/>
            <person name="Hasebe M."/>
            <person name="Maruyama T."/>
            <person name="Minagawa J."/>
            <person name="Obokata J."/>
            <person name="Shigenobu S."/>
        </authorList>
    </citation>
    <scope>NUCLEOTIDE SEQUENCE [LARGE SCALE GENOMIC DNA]</scope>
</reference>
<evidence type="ECO:0000313" key="3">
    <source>
        <dbReference type="Proteomes" id="UP000762676"/>
    </source>
</evidence>
<keyword evidence="3" id="KW-1185">Reference proteome</keyword>
<accession>A0AAV4F517</accession>
<proteinExistence type="predicted"/>
<evidence type="ECO:0000256" key="1">
    <source>
        <dbReference type="SAM" id="Phobius"/>
    </source>
</evidence>
<sequence length="126" mass="13312">MGVLSASLNTAQTIISETNAAIPLATAGTFTATTESPLLLAGRSHLKELAWLIPLAIGGIIAMVFIALLCFYGVTALERKLAVFCFTTCGCCRPGPNSIGDESESLSRAYHMKETHGELNVPNQVT</sequence>
<protein>
    <submittedName>
        <fullName evidence="2">Uncharacterized protein</fullName>
    </submittedName>
</protein>
<dbReference type="AlphaFoldDB" id="A0AAV4F517"/>
<gene>
    <name evidence="2" type="ORF">ElyMa_002019000</name>
</gene>
<feature type="transmembrane region" description="Helical" evidence="1">
    <location>
        <begin position="49"/>
        <end position="74"/>
    </location>
</feature>
<keyword evidence="1" id="KW-0472">Membrane</keyword>
<name>A0AAV4F517_9GAST</name>
<dbReference type="Proteomes" id="UP000762676">
    <property type="component" value="Unassembled WGS sequence"/>
</dbReference>
<keyword evidence="1" id="KW-1133">Transmembrane helix</keyword>
<comment type="caution">
    <text evidence="2">The sequence shown here is derived from an EMBL/GenBank/DDBJ whole genome shotgun (WGS) entry which is preliminary data.</text>
</comment>
<dbReference type="EMBL" id="BMAT01004110">
    <property type="protein sequence ID" value="GFR68354.1"/>
    <property type="molecule type" value="Genomic_DNA"/>
</dbReference>
<organism evidence="2 3">
    <name type="scientific">Elysia marginata</name>
    <dbReference type="NCBI Taxonomy" id="1093978"/>
    <lineage>
        <taxon>Eukaryota</taxon>
        <taxon>Metazoa</taxon>
        <taxon>Spiralia</taxon>
        <taxon>Lophotrochozoa</taxon>
        <taxon>Mollusca</taxon>
        <taxon>Gastropoda</taxon>
        <taxon>Heterobranchia</taxon>
        <taxon>Euthyneura</taxon>
        <taxon>Panpulmonata</taxon>
        <taxon>Sacoglossa</taxon>
        <taxon>Placobranchoidea</taxon>
        <taxon>Plakobranchidae</taxon>
        <taxon>Elysia</taxon>
    </lineage>
</organism>